<dbReference type="CDD" id="cd16009">
    <property type="entry name" value="PPM"/>
    <property type="match status" value="1"/>
</dbReference>
<dbReference type="GO" id="GO:0009117">
    <property type="term" value="P:nucleotide metabolic process"/>
    <property type="evidence" value="ECO:0007669"/>
    <property type="project" value="UniProtKB-UniRule"/>
</dbReference>
<name>A0A0R3NC45_9BRAD</name>
<dbReference type="PANTHER" id="PTHR21110">
    <property type="entry name" value="PHOSPHOPENTOMUTASE"/>
    <property type="match status" value="1"/>
</dbReference>
<reference evidence="7 8" key="1">
    <citation type="submission" date="2014-03" db="EMBL/GenBank/DDBJ databases">
        <title>Bradyrhizobium valentinum sp. nov., isolated from effective nodules of Lupinus mariae-josephae, a lupine endemic of basic-lime soils in Eastern Spain.</title>
        <authorList>
            <person name="Duran D."/>
            <person name="Rey L."/>
            <person name="Navarro A."/>
            <person name="Busquets A."/>
            <person name="Imperial J."/>
            <person name="Ruiz-Argueso T."/>
        </authorList>
    </citation>
    <scope>NUCLEOTIDE SEQUENCE [LARGE SCALE GENOMIC DNA]</scope>
    <source>
        <strain evidence="7 8">Ro19</strain>
    </source>
</reference>
<dbReference type="HAMAP" id="MF_00740">
    <property type="entry name" value="Phosphopentomut"/>
    <property type="match status" value="1"/>
</dbReference>
<dbReference type="Gene3D" id="3.30.70.1250">
    <property type="entry name" value="Phosphopentomutase"/>
    <property type="match status" value="1"/>
</dbReference>
<protein>
    <recommendedName>
        <fullName evidence="4 5">Phosphopentomutase</fullName>
        <ecNumber evidence="4 5">5.4.2.7</ecNumber>
    </recommendedName>
    <alternativeName>
        <fullName evidence="4">Phosphodeoxyribomutase</fullName>
    </alternativeName>
</protein>
<accession>A0A0R3NC45</accession>
<dbReference type="EC" id="5.4.2.7" evidence="4 5"/>
<evidence type="ECO:0000256" key="2">
    <source>
        <dbReference type="ARBA" id="ARBA00022723"/>
    </source>
</evidence>
<dbReference type="PIRSF" id="PIRSF001491">
    <property type="entry name" value="Ppentomutase"/>
    <property type="match status" value="1"/>
</dbReference>
<feature type="binding site" evidence="4">
    <location>
        <position position="10"/>
    </location>
    <ligand>
        <name>Mn(2+)</name>
        <dbReference type="ChEBI" id="CHEBI:29035"/>
        <label>1</label>
    </ligand>
</feature>
<dbReference type="InterPro" id="IPR017850">
    <property type="entry name" value="Alkaline_phosphatase_core_sf"/>
</dbReference>
<dbReference type="SUPFAM" id="SSF143856">
    <property type="entry name" value="DeoB insert domain-like"/>
    <property type="match status" value="1"/>
</dbReference>
<dbReference type="InterPro" id="IPR024052">
    <property type="entry name" value="Phosphopentomutase_DeoB_cap_sf"/>
</dbReference>
<evidence type="ECO:0000256" key="5">
    <source>
        <dbReference type="NCBIfam" id="TIGR01696"/>
    </source>
</evidence>
<dbReference type="GO" id="GO:0043094">
    <property type="term" value="P:metabolic compound salvage"/>
    <property type="evidence" value="ECO:0007669"/>
    <property type="project" value="UniProtKB-UniRule"/>
</dbReference>
<dbReference type="GO" id="GO:0006018">
    <property type="term" value="P:2-deoxyribose 1-phosphate catabolic process"/>
    <property type="evidence" value="ECO:0007669"/>
    <property type="project" value="UniProtKB-UniRule"/>
</dbReference>
<feature type="domain" description="Metalloenzyme" evidence="6">
    <location>
        <begin position="3"/>
        <end position="396"/>
    </location>
</feature>
<gene>
    <name evidence="4" type="primary">deoB</name>
    <name evidence="7" type="ORF">CQ13_04300</name>
</gene>
<evidence type="ECO:0000256" key="4">
    <source>
        <dbReference type="HAMAP-Rule" id="MF_00740"/>
    </source>
</evidence>
<dbReference type="Pfam" id="PF01676">
    <property type="entry name" value="Metalloenzyme"/>
    <property type="match status" value="1"/>
</dbReference>
<evidence type="ECO:0000256" key="1">
    <source>
        <dbReference type="ARBA" id="ARBA00010373"/>
    </source>
</evidence>
<dbReference type="OrthoDB" id="9769930at2"/>
<dbReference type="UniPathway" id="UPA00087">
    <property type="reaction ID" value="UER00173"/>
</dbReference>
<dbReference type="NCBIfam" id="NF003766">
    <property type="entry name" value="PRK05362.1"/>
    <property type="match status" value="1"/>
</dbReference>
<dbReference type="GO" id="GO:0030145">
    <property type="term" value="F:manganese ion binding"/>
    <property type="evidence" value="ECO:0007669"/>
    <property type="project" value="UniProtKB-UniRule"/>
</dbReference>
<feature type="binding site" evidence="4">
    <location>
        <position position="305"/>
    </location>
    <ligand>
        <name>Mn(2+)</name>
        <dbReference type="ChEBI" id="CHEBI:29035"/>
        <label>2</label>
    </ligand>
</feature>
<comment type="cofactor">
    <cofactor evidence="4">
        <name>Mn(2+)</name>
        <dbReference type="ChEBI" id="CHEBI:29035"/>
    </cofactor>
    <text evidence="4">Binds 2 manganese ions.</text>
</comment>
<dbReference type="GO" id="GO:0008973">
    <property type="term" value="F:phosphopentomutase activity"/>
    <property type="evidence" value="ECO:0007669"/>
    <property type="project" value="UniProtKB-UniRule"/>
</dbReference>
<comment type="similarity">
    <text evidence="1 4">Belongs to the phosphopentomutase family.</text>
</comment>
<evidence type="ECO:0000259" key="6">
    <source>
        <dbReference type="Pfam" id="PF01676"/>
    </source>
</evidence>
<sequence>MARAFILVLDSVGIGGAPDAARYGDEGADTVGHIAEACARGDADRDSLRAGPLRLPHLVQLGLGEACRLATGRVPPGLETDAAPIGRYGCAAEVSKGKDTPSGHWELAGVPVPFDWGYFPREVPCFAPELLAQLCHEADLPGTLGNFHASGTEIIAKFGDEHINSGKPICYTSADSVFQIAAHEAAFGLERLYDVCLIARRLVDPLRIGRVIARPFLGSSQDGFTRTGNRRDYSVPPPCATVLDRATMAGRDVLTVGKIADIFAHSGTGRVLKANGNAALFDRTLEGMDLLSDGGLLFANFIDFDTIHGHRRDPAGYAAALEQFDERIPTIRQKMRAGDLVIITADHGCDPTWCGTDHTREQVPVLLFGPLIGSGSIGRRQTFADVTAAVAAHLALGPTPTGTARDMLASRHFAA</sequence>
<keyword evidence="3 4" id="KW-0464">Manganese</keyword>
<dbReference type="AlphaFoldDB" id="A0A0R3NC45"/>
<comment type="subcellular location">
    <subcellularLocation>
        <location evidence="4">Cytoplasm</location>
    </subcellularLocation>
</comment>
<comment type="catalytic activity">
    <reaction evidence="4">
        <text>2-deoxy-alpha-D-ribose 1-phosphate = 2-deoxy-D-ribose 5-phosphate</text>
        <dbReference type="Rhea" id="RHEA:27658"/>
        <dbReference type="ChEBI" id="CHEBI:57259"/>
        <dbReference type="ChEBI" id="CHEBI:62877"/>
        <dbReference type="EC" id="5.4.2.7"/>
    </reaction>
</comment>
<dbReference type="RefSeq" id="WP_057843461.1">
    <property type="nucleotide sequence ID" value="NZ_LLYA01000112.1"/>
</dbReference>
<evidence type="ECO:0000313" key="8">
    <source>
        <dbReference type="Proteomes" id="UP000052023"/>
    </source>
</evidence>
<dbReference type="GO" id="GO:0005829">
    <property type="term" value="C:cytosol"/>
    <property type="evidence" value="ECO:0007669"/>
    <property type="project" value="TreeGrafter"/>
</dbReference>
<keyword evidence="4" id="KW-0963">Cytoplasm</keyword>
<feature type="binding site" evidence="4">
    <location>
        <position position="346"/>
    </location>
    <ligand>
        <name>Mn(2+)</name>
        <dbReference type="ChEBI" id="CHEBI:29035"/>
        <label>1</label>
    </ligand>
</feature>
<dbReference type="SUPFAM" id="SSF53649">
    <property type="entry name" value="Alkaline phosphatase-like"/>
    <property type="match status" value="1"/>
</dbReference>
<feature type="binding site" evidence="4">
    <location>
        <position position="347"/>
    </location>
    <ligand>
        <name>Mn(2+)</name>
        <dbReference type="ChEBI" id="CHEBI:29035"/>
        <label>1</label>
    </ligand>
</feature>
<dbReference type="Proteomes" id="UP000052023">
    <property type="component" value="Unassembled WGS sequence"/>
</dbReference>
<dbReference type="InterPro" id="IPR010045">
    <property type="entry name" value="DeoB"/>
</dbReference>
<proteinExistence type="inferred from homology"/>
<feature type="binding site" evidence="4">
    <location>
        <position position="310"/>
    </location>
    <ligand>
        <name>Mn(2+)</name>
        <dbReference type="ChEBI" id="CHEBI:29035"/>
        <label>2</label>
    </ligand>
</feature>
<feature type="binding site" evidence="4">
    <location>
        <position position="358"/>
    </location>
    <ligand>
        <name>Mn(2+)</name>
        <dbReference type="ChEBI" id="CHEBI:29035"/>
        <label>2</label>
    </ligand>
</feature>
<evidence type="ECO:0000313" key="7">
    <source>
        <dbReference type="EMBL" id="KRR27613.1"/>
    </source>
</evidence>
<dbReference type="Gene3D" id="3.40.720.10">
    <property type="entry name" value="Alkaline Phosphatase, subunit A"/>
    <property type="match status" value="1"/>
</dbReference>
<keyword evidence="4" id="KW-0413">Isomerase</keyword>
<dbReference type="PANTHER" id="PTHR21110:SF0">
    <property type="entry name" value="PHOSPHOPENTOMUTASE"/>
    <property type="match status" value="1"/>
</dbReference>
<dbReference type="NCBIfam" id="TIGR01696">
    <property type="entry name" value="deoB"/>
    <property type="match status" value="1"/>
</dbReference>
<comment type="function">
    <text evidence="4">Isomerase that catalyzes the conversion of deoxy-ribose 1-phosphate (dRib-1-P) and ribose 1-phosphate (Rib-1-P) to deoxy-ribose 5-phosphate (dRib-5-P) and ribose 5-phosphate (Rib-5-P), respectively.</text>
</comment>
<comment type="pathway">
    <text evidence="4">Carbohydrate degradation; 2-deoxy-D-ribose 1-phosphate degradation; D-glyceraldehyde 3-phosphate and acetaldehyde from 2-deoxy-alpha-D-ribose 1-phosphate: step 1/2.</text>
</comment>
<dbReference type="InterPro" id="IPR006124">
    <property type="entry name" value="Metalloenzyme"/>
</dbReference>
<dbReference type="GO" id="GO:0006015">
    <property type="term" value="P:5-phosphoribose 1-diphosphate biosynthetic process"/>
    <property type="evidence" value="ECO:0007669"/>
    <property type="project" value="UniProtKB-UniPathway"/>
</dbReference>
<organism evidence="7 8">
    <name type="scientific">Bradyrhizobium retamae</name>
    <dbReference type="NCBI Taxonomy" id="1300035"/>
    <lineage>
        <taxon>Bacteria</taxon>
        <taxon>Pseudomonadati</taxon>
        <taxon>Pseudomonadota</taxon>
        <taxon>Alphaproteobacteria</taxon>
        <taxon>Hyphomicrobiales</taxon>
        <taxon>Nitrobacteraceae</taxon>
        <taxon>Bradyrhizobium</taxon>
    </lineage>
</organism>
<keyword evidence="2 4" id="KW-0479">Metal-binding</keyword>
<dbReference type="GO" id="GO:0000287">
    <property type="term" value="F:magnesium ion binding"/>
    <property type="evidence" value="ECO:0007669"/>
    <property type="project" value="UniProtKB-UniRule"/>
</dbReference>
<dbReference type="EMBL" id="LLYA01000112">
    <property type="protein sequence ID" value="KRR27613.1"/>
    <property type="molecule type" value="Genomic_DNA"/>
</dbReference>
<comment type="caution">
    <text evidence="7">The sequence shown here is derived from an EMBL/GenBank/DDBJ whole genome shotgun (WGS) entry which is preliminary data.</text>
</comment>
<keyword evidence="8" id="KW-1185">Reference proteome</keyword>
<comment type="catalytic activity">
    <reaction evidence="4">
        <text>alpha-D-ribose 1-phosphate = D-ribose 5-phosphate</text>
        <dbReference type="Rhea" id="RHEA:18793"/>
        <dbReference type="ChEBI" id="CHEBI:57720"/>
        <dbReference type="ChEBI" id="CHEBI:78346"/>
        <dbReference type="EC" id="5.4.2.7"/>
    </reaction>
</comment>
<evidence type="ECO:0000256" key="3">
    <source>
        <dbReference type="ARBA" id="ARBA00023211"/>
    </source>
</evidence>